<dbReference type="SUPFAM" id="SSF100939">
    <property type="entry name" value="SPOC domain-like"/>
    <property type="match status" value="1"/>
</dbReference>
<evidence type="ECO:0000256" key="14">
    <source>
        <dbReference type="ARBA" id="ARBA00023242"/>
    </source>
</evidence>
<evidence type="ECO:0000256" key="2">
    <source>
        <dbReference type="ARBA" id="ARBA00004574"/>
    </source>
</evidence>
<dbReference type="GO" id="GO:0005524">
    <property type="term" value="F:ATP binding"/>
    <property type="evidence" value="ECO:0007669"/>
    <property type="project" value="UniProtKB-KW"/>
</dbReference>
<evidence type="ECO:0000256" key="1">
    <source>
        <dbReference type="ARBA" id="ARBA00004123"/>
    </source>
</evidence>
<keyword evidence="6" id="KW-0227">DNA damage</keyword>
<evidence type="ECO:0000256" key="6">
    <source>
        <dbReference type="ARBA" id="ARBA00022763"/>
    </source>
</evidence>
<evidence type="ECO:0000256" key="10">
    <source>
        <dbReference type="ARBA" id="ARBA00022895"/>
    </source>
</evidence>
<dbReference type="Pfam" id="PF02735">
    <property type="entry name" value="Ku"/>
    <property type="match status" value="1"/>
</dbReference>
<dbReference type="GO" id="GO:0000781">
    <property type="term" value="C:chromosome, telomeric region"/>
    <property type="evidence" value="ECO:0007669"/>
    <property type="project" value="UniProtKB-SubCell"/>
</dbReference>
<evidence type="ECO:0000313" key="16">
    <source>
        <dbReference type="EMBL" id="QPG74661.1"/>
    </source>
</evidence>
<dbReference type="PANTHER" id="PTHR12604:SF4">
    <property type="entry name" value="X-RAY REPAIR CROSS-COMPLEMENTING PROTEIN 5"/>
    <property type="match status" value="1"/>
</dbReference>
<keyword evidence="13" id="KW-0234">DNA repair</keyword>
<organism evidence="16 17">
    <name type="scientific">Eeniella nana</name>
    <name type="common">Yeast</name>
    <name type="synonym">Brettanomyces nanus</name>
    <dbReference type="NCBI Taxonomy" id="13502"/>
    <lineage>
        <taxon>Eukaryota</taxon>
        <taxon>Fungi</taxon>
        <taxon>Dikarya</taxon>
        <taxon>Ascomycota</taxon>
        <taxon>Saccharomycotina</taxon>
        <taxon>Pichiomycetes</taxon>
        <taxon>Pichiales</taxon>
        <taxon>Pichiaceae</taxon>
        <taxon>Brettanomyces</taxon>
    </lineage>
</organism>
<feature type="domain" description="Ku" evidence="15">
    <location>
        <begin position="334"/>
        <end position="464"/>
    </location>
</feature>
<evidence type="ECO:0000313" key="17">
    <source>
        <dbReference type="Proteomes" id="UP000662931"/>
    </source>
</evidence>
<gene>
    <name evidence="16" type="ORF">FOA43_001993</name>
</gene>
<keyword evidence="5" id="KW-0547">Nucleotide-binding</keyword>
<evidence type="ECO:0000256" key="7">
    <source>
        <dbReference type="ARBA" id="ARBA00022801"/>
    </source>
</evidence>
<evidence type="ECO:0000256" key="4">
    <source>
        <dbReference type="ARBA" id="ARBA00022454"/>
    </source>
</evidence>
<dbReference type="GO" id="GO:0043564">
    <property type="term" value="C:Ku70:Ku80 complex"/>
    <property type="evidence" value="ECO:0007669"/>
    <property type="project" value="TreeGrafter"/>
</dbReference>
<evidence type="ECO:0000256" key="12">
    <source>
        <dbReference type="ARBA" id="ARBA00023172"/>
    </source>
</evidence>
<dbReference type="EC" id="3.6.4.12" evidence="3"/>
<evidence type="ECO:0000256" key="3">
    <source>
        <dbReference type="ARBA" id="ARBA00012551"/>
    </source>
</evidence>
<dbReference type="GO" id="GO:0006303">
    <property type="term" value="P:double-strand break repair via nonhomologous end joining"/>
    <property type="evidence" value="ECO:0007669"/>
    <property type="project" value="InterPro"/>
</dbReference>
<dbReference type="OrthoDB" id="30826at2759"/>
<keyword evidence="12" id="KW-0233">DNA recombination</keyword>
<protein>
    <recommendedName>
        <fullName evidence="3">DNA helicase</fullName>
        <ecNumber evidence="3">3.6.4.12</ecNumber>
    </recommendedName>
</protein>
<keyword evidence="9" id="KW-0067">ATP-binding</keyword>
<dbReference type="GO" id="GO:0042162">
    <property type="term" value="F:telomeric DNA binding"/>
    <property type="evidence" value="ECO:0007669"/>
    <property type="project" value="TreeGrafter"/>
</dbReference>
<dbReference type="GO" id="GO:0000723">
    <property type="term" value="P:telomere maintenance"/>
    <property type="evidence" value="ECO:0007669"/>
    <property type="project" value="TreeGrafter"/>
</dbReference>
<comment type="subcellular location">
    <subcellularLocation>
        <location evidence="2">Chromosome</location>
        <location evidence="2">Telomere</location>
    </subcellularLocation>
    <subcellularLocation>
        <location evidence="1">Nucleus</location>
    </subcellularLocation>
</comment>
<dbReference type="InterPro" id="IPR036465">
    <property type="entry name" value="vWFA_dom_sf"/>
</dbReference>
<dbReference type="Proteomes" id="UP000662931">
    <property type="component" value="Chromosome 2"/>
</dbReference>
<dbReference type="Gene3D" id="3.40.50.410">
    <property type="entry name" value="von Willebrand factor, type A domain"/>
    <property type="match status" value="1"/>
</dbReference>
<dbReference type="KEGG" id="bnn:FOA43_001993"/>
<dbReference type="AlphaFoldDB" id="A0A875RYQ1"/>
<dbReference type="InterPro" id="IPR016194">
    <property type="entry name" value="SPOC-like_C_dom_sf"/>
</dbReference>
<keyword evidence="14" id="KW-0539">Nucleus</keyword>
<dbReference type="EMBL" id="CP064813">
    <property type="protein sequence ID" value="QPG74661.1"/>
    <property type="molecule type" value="Genomic_DNA"/>
</dbReference>
<evidence type="ECO:0000256" key="5">
    <source>
        <dbReference type="ARBA" id="ARBA00022741"/>
    </source>
</evidence>
<dbReference type="RefSeq" id="XP_038778226.1">
    <property type="nucleotide sequence ID" value="XM_038922298.1"/>
</dbReference>
<evidence type="ECO:0000256" key="8">
    <source>
        <dbReference type="ARBA" id="ARBA00022806"/>
    </source>
</evidence>
<dbReference type="SMART" id="SM00559">
    <property type="entry name" value="Ku78"/>
    <property type="match status" value="1"/>
</dbReference>
<reference evidence="16" key="1">
    <citation type="submission" date="2020-10" db="EMBL/GenBank/DDBJ databases">
        <authorList>
            <person name="Roach M.J.R."/>
        </authorList>
    </citation>
    <scope>NUCLEOTIDE SEQUENCE</scope>
    <source>
        <strain evidence="16">CBS 1945</strain>
    </source>
</reference>
<dbReference type="GO" id="GO:0016787">
    <property type="term" value="F:hydrolase activity"/>
    <property type="evidence" value="ECO:0007669"/>
    <property type="project" value="UniProtKB-KW"/>
</dbReference>
<dbReference type="SUPFAM" id="SSF53300">
    <property type="entry name" value="vWA-like"/>
    <property type="match status" value="1"/>
</dbReference>
<dbReference type="GO" id="GO:0006310">
    <property type="term" value="P:DNA recombination"/>
    <property type="evidence" value="ECO:0007669"/>
    <property type="project" value="UniProtKB-KW"/>
</dbReference>
<dbReference type="GO" id="GO:0003690">
    <property type="term" value="F:double-stranded DNA binding"/>
    <property type="evidence" value="ECO:0007669"/>
    <property type="project" value="TreeGrafter"/>
</dbReference>
<evidence type="ECO:0000259" key="15">
    <source>
        <dbReference type="SMART" id="SM00559"/>
    </source>
</evidence>
<accession>A0A875RYQ1</accession>
<keyword evidence="8" id="KW-0347">Helicase</keyword>
<keyword evidence="7" id="KW-0378">Hydrolase</keyword>
<dbReference type="GO" id="GO:0003678">
    <property type="term" value="F:DNA helicase activity"/>
    <property type="evidence" value="ECO:0007669"/>
    <property type="project" value="UniProtKB-EC"/>
</dbReference>
<keyword evidence="11" id="KW-0238">DNA-binding</keyword>
<evidence type="ECO:0000256" key="13">
    <source>
        <dbReference type="ARBA" id="ARBA00023204"/>
    </source>
</evidence>
<evidence type="ECO:0000256" key="11">
    <source>
        <dbReference type="ARBA" id="ARBA00023125"/>
    </source>
</evidence>
<proteinExistence type="predicted"/>
<dbReference type="Gene3D" id="2.40.290.10">
    <property type="match status" value="1"/>
</dbReference>
<dbReference type="GeneID" id="62195394"/>
<dbReference type="InterPro" id="IPR006164">
    <property type="entry name" value="DNA_bd_Ku70/Ku80"/>
</dbReference>
<name>A0A875RYQ1_EENNA</name>
<keyword evidence="4" id="KW-0158">Chromosome</keyword>
<keyword evidence="10" id="KW-0779">Telomere</keyword>
<dbReference type="PANTHER" id="PTHR12604">
    <property type="entry name" value="KU AUTOANTIGEN DNA HELICASE"/>
    <property type="match status" value="1"/>
</dbReference>
<sequence>MENTFLILDESPSMGDVFDDAVNYLIDLIISKVARGKKKDLVGIITVHDSTTSNPMNDRNPEEWLNCVIEEPKLFNWELLGKLYRDRFRLNPTNPGDCEADLPRALAIALQYIADLNGNKRRKSAIHSIILVSNLDAECSWDGLIEPICSLALQYDVLIGIVYFTKGGSQDSNPSFLTYQNNLESFTRLISILQKQSASIKGRVHESFVCSFDKAKDYLRDYRMEPPKRITPVRTFNGEIRLCCDLNSIDLQNTLGDLRNLNDISDYMPKYDKWKDPFSLSFMADGYPLTKDDVVNLTQDVGVNEEDSHFRVFPIHHVREHYVEEQTEDDTISTKVIHDYALQKGYRYGSSIIPATSAIERQLEMLTYSGIDIISFTKKSQIPPWYYRGETILLIPTKDSSKKDLYAFNQLAQSMLSSGTLAIARVVQRTGRPAVLAALIPNVILTKNTKYYLKKEDGSLKRTISQMESDEPKHYYGFSMVKLFFKEDEKIPILGKVSGLSEEEDGDKNYPTREMVACMEKLVDAMDIDELNGIDDKKVTENLYIELNDFDTLPIPWKMGIDQESSFKSLNKVTRQILSQNSPKTHFLQKVLKTVYHYQLEDAQEGDNLYDLVEKSKNGVVTEDEKTFFDLICEELCKTHDFIPHFGPEVEMEELKIFETDKVEKKVIIKEEVKEDELKSVEELLGYQA</sequence>
<keyword evidence="17" id="KW-1185">Reference proteome</keyword>
<evidence type="ECO:0000256" key="9">
    <source>
        <dbReference type="ARBA" id="ARBA00022840"/>
    </source>
</evidence>